<dbReference type="Pfam" id="PF09184">
    <property type="entry name" value="PPP4R2"/>
    <property type="match status" value="1"/>
</dbReference>
<dbReference type="GO" id="GO:0005634">
    <property type="term" value="C:nucleus"/>
    <property type="evidence" value="ECO:0007669"/>
    <property type="project" value="TreeGrafter"/>
</dbReference>
<dbReference type="GO" id="GO:0019888">
    <property type="term" value="F:protein phosphatase regulator activity"/>
    <property type="evidence" value="ECO:0007669"/>
    <property type="project" value="InterPro"/>
</dbReference>
<evidence type="ECO:0000313" key="4">
    <source>
        <dbReference type="Proteomes" id="UP001177023"/>
    </source>
</evidence>
<feature type="region of interest" description="Disordered" evidence="2">
    <location>
        <begin position="281"/>
        <end position="330"/>
    </location>
</feature>
<organism evidence="3 4">
    <name type="scientific">Mesorhabditis spiculigera</name>
    <dbReference type="NCBI Taxonomy" id="96644"/>
    <lineage>
        <taxon>Eukaryota</taxon>
        <taxon>Metazoa</taxon>
        <taxon>Ecdysozoa</taxon>
        <taxon>Nematoda</taxon>
        <taxon>Chromadorea</taxon>
        <taxon>Rhabditida</taxon>
        <taxon>Rhabditina</taxon>
        <taxon>Rhabditomorpha</taxon>
        <taxon>Rhabditoidea</taxon>
        <taxon>Rhabditidae</taxon>
        <taxon>Mesorhabditinae</taxon>
        <taxon>Mesorhabditis</taxon>
    </lineage>
</organism>
<evidence type="ECO:0000256" key="2">
    <source>
        <dbReference type="SAM" id="MobiDB-lite"/>
    </source>
</evidence>
<protein>
    <submittedName>
        <fullName evidence="3">Uncharacterized protein</fullName>
    </submittedName>
</protein>
<comment type="similarity">
    <text evidence="1">Belongs to the PPP4R2 family.</text>
</comment>
<comment type="caution">
    <text evidence="3">The sequence shown here is derived from an EMBL/GenBank/DDBJ whole genome shotgun (WGS) entry which is preliminary data.</text>
</comment>
<feature type="compositionally biased region" description="Basic and acidic residues" evidence="2">
    <location>
        <begin position="296"/>
        <end position="315"/>
    </location>
</feature>
<proteinExistence type="inferred from homology"/>
<dbReference type="GO" id="GO:0005737">
    <property type="term" value="C:cytoplasm"/>
    <property type="evidence" value="ECO:0007669"/>
    <property type="project" value="TreeGrafter"/>
</dbReference>
<evidence type="ECO:0000313" key="3">
    <source>
        <dbReference type="EMBL" id="CAJ0579807.1"/>
    </source>
</evidence>
<keyword evidence="4" id="KW-1185">Reference proteome</keyword>
<reference evidence="3" key="1">
    <citation type="submission" date="2023-06" db="EMBL/GenBank/DDBJ databases">
        <authorList>
            <person name="Delattre M."/>
        </authorList>
    </citation>
    <scope>NUCLEOTIDE SEQUENCE</scope>
    <source>
        <strain evidence="3">AF72</strain>
    </source>
</reference>
<evidence type="ECO:0000256" key="1">
    <source>
        <dbReference type="ARBA" id="ARBA00009207"/>
    </source>
</evidence>
<dbReference type="InterPro" id="IPR015267">
    <property type="entry name" value="PPP4R2"/>
</dbReference>
<dbReference type="AlphaFoldDB" id="A0AA36D4R6"/>
<sequence>MGETTILDSARSRAPVDHQILASLREAMEKFSEPSEAGYINDGDMQPRKHPDAQLEKYFHYVTVYGKPCLEWELVRPVFLWKLKHVLKEMVRIDHLVCDQSNARAKQEDSKEGAVDNVHKTQTVNGVKREICPKKSLPKVKADFEDSKGELRVLYDLIIDTAEKLEGFPFTFQRICELMKDPVQLYQRAEKFFRAIDKCINVVTKITPNGQRITGIEEPFVGIEENGRIEQTFFGKVDEVDDGAWGPVAVASVASQNADDKPLDMSKKEPARIEAAEAEPKIEPITASLNGAGDAPVEKKQKLDGTDTAMEHDGALDATPASAEVTMETN</sequence>
<dbReference type="EMBL" id="CATQJA010002657">
    <property type="protein sequence ID" value="CAJ0579807.1"/>
    <property type="molecule type" value="Genomic_DNA"/>
</dbReference>
<dbReference type="Proteomes" id="UP001177023">
    <property type="component" value="Unassembled WGS sequence"/>
</dbReference>
<dbReference type="GO" id="GO:0030289">
    <property type="term" value="C:protein phosphatase 4 complex"/>
    <property type="evidence" value="ECO:0007669"/>
    <property type="project" value="InterPro"/>
</dbReference>
<name>A0AA36D4R6_9BILA</name>
<dbReference type="PANTHER" id="PTHR16487">
    <property type="entry name" value="PPP4R2-RELATED PROTEIN"/>
    <property type="match status" value="1"/>
</dbReference>
<gene>
    <name evidence="3" type="ORF">MSPICULIGERA_LOCUS18012</name>
</gene>
<feature type="non-terminal residue" evidence="3">
    <location>
        <position position="1"/>
    </location>
</feature>
<dbReference type="PANTHER" id="PTHR16487:SF0">
    <property type="entry name" value="PROTEIN PHOSPHATASE 4 REGULATORY SUBUNIT 2-RELATED"/>
    <property type="match status" value="1"/>
</dbReference>
<accession>A0AA36D4R6</accession>